<protein>
    <submittedName>
        <fullName evidence="1">Uncharacterized protein</fullName>
    </submittedName>
</protein>
<accession>A0A8X6PE31</accession>
<evidence type="ECO:0000313" key="2">
    <source>
        <dbReference type="Proteomes" id="UP000887013"/>
    </source>
</evidence>
<reference evidence="1" key="1">
    <citation type="submission" date="2020-08" db="EMBL/GenBank/DDBJ databases">
        <title>Multicomponent nature underlies the extraordinary mechanical properties of spider dragline silk.</title>
        <authorList>
            <person name="Kono N."/>
            <person name="Nakamura H."/>
            <person name="Mori M."/>
            <person name="Yoshida Y."/>
            <person name="Ohtoshi R."/>
            <person name="Malay A.D."/>
            <person name="Moran D.A.P."/>
            <person name="Tomita M."/>
            <person name="Numata K."/>
            <person name="Arakawa K."/>
        </authorList>
    </citation>
    <scope>NUCLEOTIDE SEQUENCE</scope>
</reference>
<proteinExistence type="predicted"/>
<dbReference type="AlphaFoldDB" id="A0A8X6PE31"/>
<dbReference type="Proteomes" id="UP000887013">
    <property type="component" value="Unassembled WGS sequence"/>
</dbReference>
<organism evidence="1 2">
    <name type="scientific">Nephila pilipes</name>
    <name type="common">Giant wood spider</name>
    <name type="synonym">Nephila maculata</name>
    <dbReference type="NCBI Taxonomy" id="299642"/>
    <lineage>
        <taxon>Eukaryota</taxon>
        <taxon>Metazoa</taxon>
        <taxon>Ecdysozoa</taxon>
        <taxon>Arthropoda</taxon>
        <taxon>Chelicerata</taxon>
        <taxon>Arachnida</taxon>
        <taxon>Araneae</taxon>
        <taxon>Araneomorphae</taxon>
        <taxon>Entelegynae</taxon>
        <taxon>Araneoidea</taxon>
        <taxon>Nephilidae</taxon>
        <taxon>Nephila</taxon>
    </lineage>
</organism>
<keyword evidence="2" id="KW-1185">Reference proteome</keyword>
<comment type="caution">
    <text evidence="1">The sequence shown here is derived from an EMBL/GenBank/DDBJ whole genome shotgun (WGS) entry which is preliminary data.</text>
</comment>
<evidence type="ECO:0000313" key="1">
    <source>
        <dbReference type="EMBL" id="GFT60156.1"/>
    </source>
</evidence>
<dbReference type="EMBL" id="BMAW01067527">
    <property type="protein sequence ID" value="GFT60156.1"/>
    <property type="molecule type" value="Genomic_DNA"/>
</dbReference>
<sequence>MRHRVAIAVCGRGVLCNSTVPRRIYTSHPWIIVLLIGKDPEVVLLIGRSSEFVLLIGRGSEAVFFFQGLHETLISHLR</sequence>
<gene>
    <name evidence="1" type="ORF">NPIL_654671</name>
</gene>
<name>A0A8X6PE31_NEPPI</name>